<evidence type="ECO:0000259" key="5">
    <source>
        <dbReference type="PROSITE" id="PS01124"/>
    </source>
</evidence>
<dbReference type="AlphaFoldDB" id="A0A5S5C474"/>
<evidence type="ECO:0000256" key="4">
    <source>
        <dbReference type="SAM" id="MobiDB-lite"/>
    </source>
</evidence>
<dbReference type="SUPFAM" id="SSF46689">
    <property type="entry name" value="Homeodomain-like"/>
    <property type="match status" value="2"/>
</dbReference>
<feature type="domain" description="HTH araC/xylS-type" evidence="5">
    <location>
        <begin position="285"/>
        <end position="383"/>
    </location>
</feature>
<evidence type="ECO:0000256" key="3">
    <source>
        <dbReference type="ARBA" id="ARBA00023163"/>
    </source>
</evidence>
<dbReference type="EMBL" id="VNHS01000007">
    <property type="protein sequence ID" value="TYP73130.1"/>
    <property type="molecule type" value="Genomic_DNA"/>
</dbReference>
<dbReference type="InterPro" id="IPR018060">
    <property type="entry name" value="HTH_AraC"/>
</dbReference>
<dbReference type="GO" id="GO:0043565">
    <property type="term" value="F:sequence-specific DNA binding"/>
    <property type="evidence" value="ECO:0007669"/>
    <property type="project" value="InterPro"/>
</dbReference>
<dbReference type="SMART" id="SM00342">
    <property type="entry name" value="HTH_ARAC"/>
    <property type="match status" value="1"/>
</dbReference>
<reference evidence="6 7" key="1">
    <citation type="submission" date="2019-07" db="EMBL/GenBank/DDBJ databases">
        <title>Genomic Encyclopedia of Type Strains, Phase III (KMG-III): the genomes of soil and plant-associated and newly described type strains.</title>
        <authorList>
            <person name="Whitman W."/>
        </authorList>
    </citation>
    <scope>NUCLEOTIDE SEQUENCE [LARGE SCALE GENOMIC DNA]</scope>
    <source>
        <strain evidence="6 7">BL24</strain>
    </source>
</reference>
<protein>
    <submittedName>
        <fullName evidence="6">AraC-like DNA-binding protein</fullName>
    </submittedName>
</protein>
<keyword evidence="2 6" id="KW-0238">DNA-binding</keyword>
<organism evidence="6 7">
    <name type="scientific">Paenibacillus methanolicus</name>
    <dbReference type="NCBI Taxonomy" id="582686"/>
    <lineage>
        <taxon>Bacteria</taxon>
        <taxon>Bacillati</taxon>
        <taxon>Bacillota</taxon>
        <taxon>Bacilli</taxon>
        <taxon>Bacillales</taxon>
        <taxon>Paenibacillaceae</taxon>
        <taxon>Paenibacillus</taxon>
    </lineage>
</organism>
<proteinExistence type="predicted"/>
<keyword evidence="3" id="KW-0804">Transcription</keyword>
<dbReference type="GO" id="GO:0003700">
    <property type="term" value="F:DNA-binding transcription factor activity"/>
    <property type="evidence" value="ECO:0007669"/>
    <property type="project" value="InterPro"/>
</dbReference>
<keyword evidence="7" id="KW-1185">Reference proteome</keyword>
<dbReference type="Pfam" id="PF02311">
    <property type="entry name" value="AraC_binding"/>
    <property type="match status" value="1"/>
</dbReference>
<evidence type="ECO:0000256" key="2">
    <source>
        <dbReference type="ARBA" id="ARBA00023125"/>
    </source>
</evidence>
<dbReference type="Pfam" id="PF12833">
    <property type="entry name" value="HTH_18"/>
    <property type="match status" value="1"/>
</dbReference>
<evidence type="ECO:0000313" key="7">
    <source>
        <dbReference type="Proteomes" id="UP000323257"/>
    </source>
</evidence>
<comment type="caution">
    <text evidence="6">The sequence shown here is derived from an EMBL/GenBank/DDBJ whole genome shotgun (WGS) entry which is preliminary data.</text>
</comment>
<dbReference type="PANTHER" id="PTHR43280">
    <property type="entry name" value="ARAC-FAMILY TRANSCRIPTIONAL REGULATOR"/>
    <property type="match status" value="1"/>
</dbReference>
<evidence type="ECO:0000256" key="1">
    <source>
        <dbReference type="ARBA" id="ARBA00023015"/>
    </source>
</evidence>
<dbReference type="InterPro" id="IPR003313">
    <property type="entry name" value="AraC-bd"/>
</dbReference>
<dbReference type="InterPro" id="IPR009057">
    <property type="entry name" value="Homeodomain-like_sf"/>
</dbReference>
<dbReference type="PANTHER" id="PTHR43280:SF28">
    <property type="entry name" value="HTH-TYPE TRANSCRIPTIONAL ACTIVATOR RHAS"/>
    <property type="match status" value="1"/>
</dbReference>
<sequence length="393" mass="44601">MSFSLFKRLLMIETCGKSKECPRKRTKAMVSTEPHQTHTPAGYHLKAKRLERSSNKSLSEGQAGSLREDTSKTAAQRVTLNCGVQRAQALWFPSAEGEGGARKSMKDLGHEYADVLFYTPSEFEKLGGLWPLRTGHNVAKANYSVGPRVIECFSFHFVLSGAVTLSTMGETVTLTKDSMFCLFPDVKHSYWVSQFDSEQPLRLRWLAFTGSQAELLVNRIGLTERKPYLRNKLTAELSELLQGCMQRMNGSQNEGDLQLQIMMYRLFELLSRPLPHAIEDKDWLRACLRHMETHYAEGISVADVAQFAGMNRSHLSSRFKDSIGMSPRDYLIKLRMERAGDMLRSRTLSVTEISHSLGYTDLYTFSRAFGTYYGISPSKYRARLSQPNEMLNE</sequence>
<accession>A0A5S5C474</accession>
<dbReference type="PRINTS" id="PR00032">
    <property type="entry name" value="HTHARAC"/>
</dbReference>
<name>A0A5S5C474_9BACL</name>
<dbReference type="Proteomes" id="UP000323257">
    <property type="component" value="Unassembled WGS sequence"/>
</dbReference>
<keyword evidence="1" id="KW-0805">Transcription regulation</keyword>
<gene>
    <name evidence="6" type="ORF">BCM02_107114</name>
</gene>
<dbReference type="InterPro" id="IPR020449">
    <property type="entry name" value="Tscrpt_reg_AraC-type_HTH"/>
</dbReference>
<feature type="region of interest" description="Disordered" evidence="4">
    <location>
        <begin position="28"/>
        <end position="72"/>
    </location>
</feature>
<dbReference type="Gene3D" id="1.10.10.60">
    <property type="entry name" value="Homeodomain-like"/>
    <property type="match status" value="2"/>
</dbReference>
<dbReference type="OrthoDB" id="2638442at2"/>
<dbReference type="PROSITE" id="PS01124">
    <property type="entry name" value="HTH_ARAC_FAMILY_2"/>
    <property type="match status" value="1"/>
</dbReference>
<dbReference type="SUPFAM" id="SSF51215">
    <property type="entry name" value="Regulatory protein AraC"/>
    <property type="match status" value="1"/>
</dbReference>
<evidence type="ECO:0000313" key="6">
    <source>
        <dbReference type="EMBL" id="TYP73130.1"/>
    </source>
</evidence>
<dbReference type="InterPro" id="IPR037923">
    <property type="entry name" value="HTH-like"/>
</dbReference>